<reference evidence="3" key="2">
    <citation type="submission" date="2021-04" db="EMBL/GenBank/DDBJ databases">
        <authorList>
            <person name="Gilroy R."/>
        </authorList>
    </citation>
    <scope>NUCLEOTIDE SEQUENCE</scope>
    <source>
        <strain evidence="3">ChiW4-1371</strain>
    </source>
</reference>
<keyword evidence="3" id="KW-0687">Ribonucleoprotein</keyword>
<accession>A0A9D2GUN5</accession>
<keyword evidence="2" id="KW-0808">Transferase</keyword>
<evidence type="ECO:0000256" key="2">
    <source>
        <dbReference type="ARBA" id="ARBA00022679"/>
    </source>
</evidence>
<dbReference type="InterPro" id="IPR050078">
    <property type="entry name" value="Ribosomal_L11_MeTrfase_PrmA"/>
</dbReference>
<evidence type="ECO:0000256" key="1">
    <source>
        <dbReference type="ARBA" id="ARBA00022603"/>
    </source>
</evidence>
<dbReference type="InterPro" id="IPR029063">
    <property type="entry name" value="SAM-dependent_MTases_sf"/>
</dbReference>
<dbReference type="GO" id="GO:0032259">
    <property type="term" value="P:methylation"/>
    <property type="evidence" value="ECO:0007669"/>
    <property type="project" value="UniProtKB-KW"/>
</dbReference>
<dbReference type="Gene3D" id="3.40.50.150">
    <property type="entry name" value="Vaccinia Virus protein VP39"/>
    <property type="match status" value="1"/>
</dbReference>
<reference evidence="3" key="1">
    <citation type="journal article" date="2021" name="PeerJ">
        <title>Extensive microbial diversity within the chicken gut microbiome revealed by metagenomics and culture.</title>
        <authorList>
            <person name="Gilroy R."/>
            <person name="Ravi A."/>
            <person name="Getino M."/>
            <person name="Pursley I."/>
            <person name="Horton D.L."/>
            <person name="Alikhan N.F."/>
            <person name="Baker D."/>
            <person name="Gharbi K."/>
            <person name="Hall N."/>
            <person name="Watson M."/>
            <person name="Adriaenssens E.M."/>
            <person name="Foster-Nyarko E."/>
            <person name="Jarju S."/>
            <person name="Secka A."/>
            <person name="Antonio M."/>
            <person name="Oren A."/>
            <person name="Chaudhuri R.R."/>
            <person name="La Ragione R."/>
            <person name="Hildebrand F."/>
            <person name="Pallen M.J."/>
        </authorList>
    </citation>
    <scope>NUCLEOTIDE SEQUENCE</scope>
    <source>
        <strain evidence="3">ChiW4-1371</strain>
    </source>
</reference>
<gene>
    <name evidence="3" type="ORF">H9804_07135</name>
</gene>
<evidence type="ECO:0000313" key="4">
    <source>
        <dbReference type="Proteomes" id="UP000824176"/>
    </source>
</evidence>
<organism evidence="3 4">
    <name type="scientific">Candidatus Mucispirillum faecigallinarum</name>
    <dbReference type="NCBI Taxonomy" id="2838699"/>
    <lineage>
        <taxon>Bacteria</taxon>
        <taxon>Pseudomonadati</taxon>
        <taxon>Deferribacterota</taxon>
        <taxon>Deferribacteres</taxon>
        <taxon>Deferribacterales</taxon>
        <taxon>Mucispirillaceae</taxon>
        <taxon>Mucispirillum</taxon>
    </lineage>
</organism>
<dbReference type="CDD" id="cd02440">
    <property type="entry name" value="AdoMet_MTases"/>
    <property type="match status" value="1"/>
</dbReference>
<dbReference type="AlphaFoldDB" id="A0A9D2GUN5"/>
<dbReference type="Proteomes" id="UP000824176">
    <property type="component" value="Unassembled WGS sequence"/>
</dbReference>
<dbReference type="Pfam" id="PF06325">
    <property type="entry name" value="PrmA"/>
    <property type="match status" value="1"/>
</dbReference>
<proteinExistence type="predicted"/>
<keyword evidence="1 3" id="KW-0489">Methyltransferase</keyword>
<name>A0A9D2GUN5_9BACT</name>
<evidence type="ECO:0000313" key="3">
    <source>
        <dbReference type="EMBL" id="HIZ89702.1"/>
    </source>
</evidence>
<dbReference type="PANTHER" id="PTHR43648:SF1">
    <property type="entry name" value="ELECTRON TRANSFER FLAVOPROTEIN BETA SUBUNIT LYSINE METHYLTRANSFERASE"/>
    <property type="match status" value="1"/>
</dbReference>
<dbReference type="GO" id="GO:0008276">
    <property type="term" value="F:protein methyltransferase activity"/>
    <property type="evidence" value="ECO:0007669"/>
    <property type="project" value="TreeGrafter"/>
</dbReference>
<dbReference type="GO" id="GO:0005840">
    <property type="term" value="C:ribosome"/>
    <property type="evidence" value="ECO:0007669"/>
    <property type="project" value="UniProtKB-KW"/>
</dbReference>
<dbReference type="SUPFAM" id="SSF53335">
    <property type="entry name" value="S-adenosyl-L-methionine-dependent methyltransferases"/>
    <property type="match status" value="1"/>
</dbReference>
<keyword evidence="3" id="KW-0689">Ribosomal protein</keyword>
<dbReference type="EMBL" id="DXAQ01000110">
    <property type="protein sequence ID" value="HIZ89702.1"/>
    <property type="molecule type" value="Genomic_DNA"/>
</dbReference>
<protein>
    <submittedName>
        <fullName evidence="3">50S ribosomal protein L11 methyltransferase</fullName>
    </submittedName>
</protein>
<dbReference type="PANTHER" id="PTHR43648">
    <property type="entry name" value="ELECTRON TRANSFER FLAVOPROTEIN BETA SUBUNIT LYSINE METHYLTRANSFERASE"/>
    <property type="match status" value="1"/>
</dbReference>
<comment type="caution">
    <text evidence="3">The sequence shown here is derived from an EMBL/GenBank/DDBJ whole genome shotgun (WGS) entry which is preliminary data.</text>
</comment>
<sequence>MIEYRLQLLPDALRILLEEAEAFIGEEEFKGQKTYLIYSSDDISDILKELNIPFESKDTEETGWQEKWKEYIQEDYLTDDIYFIFEKGKIFDDKRRTLYINPSLAFGTGAHPTTKIAAQLLSKVCNGKSVLDVGTGSGILAIAASMNGASYIDAFDIDPMSLSNCLENIENNGCTNIKAWTGDIADIKDKTYDIVCANIISSVLLSIQIDVERLSSEYIIYSGILDSEFDSIKDKLCNGYIIDDRITINEWTGVRLKKC</sequence>